<dbReference type="RefSeq" id="WP_165798868.1">
    <property type="nucleotide sequence ID" value="NZ_PYGJ01000005.1"/>
</dbReference>
<keyword evidence="1" id="KW-1133">Transmembrane helix</keyword>
<feature type="transmembrane region" description="Helical" evidence="1">
    <location>
        <begin position="34"/>
        <end position="53"/>
    </location>
</feature>
<keyword evidence="1" id="KW-0812">Transmembrane</keyword>
<organism evidence="2 3">
    <name type="scientific">Shimia abyssi</name>
    <dbReference type="NCBI Taxonomy" id="1662395"/>
    <lineage>
        <taxon>Bacteria</taxon>
        <taxon>Pseudomonadati</taxon>
        <taxon>Pseudomonadota</taxon>
        <taxon>Alphaproteobacteria</taxon>
        <taxon>Rhodobacterales</taxon>
        <taxon>Roseobacteraceae</taxon>
    </lineage>
</organism>
<sequence>MKTLSALGSVAGGFLMNTPPKSVLLTLFWIGGRSHPALTTLATVVVLSAWLSARQIA</sequence>
<name>A0A2P8FDM2_9RHOB</name>
<evidence type="ECO:0000313" key="2">
    <source>
        <dbReference type="EMBL" id="PSL19822.1"/>
    </source>
</evidence>
<evidence type="ECO:0000256" key="1">
    <source>
        <dbReference type="SAM" id="Phobius"/>
    </source>
</evidence>
<evidence type="ECO:0000313" key="3">
    <source>
        <dbReference type="Proteomes" id="UP000240418"/>
    </source>
</evidence>
<dbReference type="Proteomes" id="UP000240418">
    <property type="component" value="Unassembled WGS sequence"/>
</dbReference>
<gene>
    <name evidence="2" type="ORF">CLV88_105247</name>
</gene>
<reference evidence="2 3" key="1">
    <citation type="submission" date="2018-03" db="EMBL/GenBank/DDBJ databases">
        <title>Genomic Encyclopedia of Archaeal and Bacterial Type Strains, Phase II (KMG-II): from individual species to whole genera.</title>
        <authorList>
            <person name="Goeker M."/>
        </authorList>
    </citation>
    <scope>NUCLEOTIDE SEQUENCE [LARGE SCALE GENOMIC DNA]</scope>
    <source>
        <strain evidence="2 3">DSM 100673</strain>
    </source>
</reference>
<keyword evidence="3" id="KW-1185">Reference proteome</keyword>
<dbReference type="AlphaFoldDB" id="A0A2P8FDM2"/>
<accession>A0A2P8FDM2</accession>
<comment type="caution">
    <text evidence="2">The sequence shown here is derived from an EMBL/GenBank/DDBJ whole genome shotgun (WGS) entry which is preliminary data.</text>
</comment>
<dbReference type="EMBL" id="PYGJ01000005">
    <property type="protein sequence ID" value="PSL19822.1"/>
    <property type="molecule type" value="Genomic_DNA"/>
</dbReference>
<proteinExistence type="predicted"/>
<keyword evidence="1" id="KW-0472">Membrane</keyword>
<protein>
    <submittedName>
        <fullName evidence="2">Uncharacterized protein</fullName>
    </submittedName>
</protein>